<gene>
    <name evidence="2" type="ORF">HORIV_41220</name>
</gene>
<proteinExistence type="predicted"/>
<reference evidence="3" key="1">
    <citation type="journal article" date="2019" name="Microbiol. Resour. Announc.">
        <title>Complete Genome Sequence of Halomonas olivaria, a Moderately Halophilic Bacterium Isolated from Olive Processing Effluents, Obtained by Nanopore Sequencing.</title>
        <authorList>
            <person name="Nagata S."/>
            <person name="Ii K.M."/>
            <person name="Tsukimi T."/>
            <person name="Miura M.C."/>
            <person name="Galipon J."/>
            <person name="Arakawa K."/>
        </authorList>
    </citation>
    <scope>NUCLEOTIDE SEQUENCE [LARGE SCALE GENOMIC DNA]</scope>
    <source>
        <strain evidence="3">TYRC17</strain>
    </source>
</reference>
<evidence type="ECO:0000313" key="2">
    <source>
        <dbReference type="EMBL" id="BBI51701.1"/>
    </source>
</evidence>
<organism evidence="2 3">
    <name type="scientific">Vreelandella olivaria</name>
    <dbReference type="NCBI Taxonomy" id="390919"/>
    <lineage>
        <taxon>Bacteria</taxon>
        <taxon>Pseudomonadati</taxon>
        <taxon>Pseudomonadota</taxon>
        <taxon>Gammaproteobacteria</taxon>
        <taxon>Oceanospirillales</taxon>
        <taxon>Halomonadaceae</taxon>
        <taxon>Vreelandella</taxon>
    </lineage>
</organism>
<sequence>MNTDTSISTWQAELAVDCRCTLGEGPQWDANNQRLYWCDILEKQLHWLSPPLEKAATFSLIIRCHWLRPLKRVACC</sequence>
<dbReference type="InterPro" id="IPR011042">
    <property type="entry name" value="6-blade_b-propeller_TolB-like"/>
</dbReference>
<dbReference type="EMBL" id="AP019416">
    <property type="protein sequence ID" value="BBI51701.1"/>
    <property type="molecule type" value="Genomic_DNA"/>
</dbReference>
<keyword evidence="3" id="KW-1185">Reference proteome</keyword>
<protein>
    <recommendedName>
        <fullName evidence="1">SMP-30/Gluconolactonase/LRE-like region domain-containing protein</fullName>
    </recommendedName>
</protein>
<evidence type="ECO:0000259" key="1">
    <source>
        <dbReference type="Pfam" id="PF08450"/>
    </source>
</evidence>
<name>A0ABM7GLZ9_9GAMM</name>
<dbReference type="Pfam" id="PF08450">
    <property type="entry name" value="SGL"/>
    <property type="match status" value="1"/>
</dbReference>
<accession>A0ABM7GLZ9</accession>
<evidence type="ECO:0000313" key="3">
    <source>
        <dbReference type="Proteomes" id="UP000289555"/>
    </source>
</evidence>
<feature type="domain" description="SMP-30/Gluconolactonase/LRE-like region" evidence="1">
    <location>
        <begin position="22"/>
        <end position="58"/>
    </location>
</feature>
<dbReference type="Proteomes" id="UP000289555">
    <property type="component" value="Chromosome"/>
</dbReference>
<dbReference type="Gene3D" id="2.120.10.30">
    <property type="entry name" value="TolB, C-terminal domain"/>
    <property type="match status" value="1"/>
</dbReference>
<dbReference type="SUPFAM" id="SSF63829">
    <property type="entry name" value="Calcium-dependent phosphotriesterase"/>
    <property type="match status" value="1"/>
</dbReference>
<dbReference type="InterPro" id="IPR013658">
    <property type="entry name" value="SGL"/>
</dbReference>